<accession>A0A8R2A9Z1</accession>
<dbReference type="Pfam" id="PF00089">
    <property type="entry name" value="Trypsin"/>
    <property type="match status" value="1"/>
</dbReference>
<dbReference type="AlphaFoldDB" id="A0A8R2A9Z1"/>
<evidence type="ECO:0000256" key="1">
    <source>
        <dbReference type="ARBA" id="ARBA00004613"/>
    </source>
</evidence>
<evidence type="ECO:0000256" key="3">
    <source>
        <dbReference type="ARBA" id="ARBA00023157"/>
    </source>
</evidence>
<dbReference type="KEGG" id="api:100162666"/>
<keyword evidence="2" id="KW-0964">Secreted</keyword>
<dbReference type="GO" id="GO:0005576">
    <property type="term" value="C:extracellular region"/>
    <property type="evidence" value="ECO:0007669"/>
    <property type="project" value="UniProtKB-SubCell"/>
</dbReference>
<reference evidence="10" key="1">
    <citation type="submission" date="2010-06" db="EMBL/GenBank/DDBJ databases">
        <authorList>
            <person name="Jiang H."/>
            <person name="Abraham K."/>
            <person name="Ali S."/>
            <person name="Alsbrooks S.L."/>
            <person name="Anim B.N."/>
            <person name="Anosike U.S."/>
            <person name="Attaway T."/>
            <person name="Bandaranaike D.P."/>
            <person name="Battles P.K."/>
            <person name="Bell S.N."/>
            <person name="Bell A.V."/>
            <person name="Beltran B."/>
            <person name="Bickham C."/>
            <person name="Bustamante Y."/>
            <person name="Caleb T."/>
            <person name="Canada A."/>
            <person name="Cardenas V."/>
            <person name="Carter K."/>
            <person name="Chacko J."/>
            <person name="Chandrabose M.N."/>
            <person name="Chavez D."/>
            <person name="Chavez A."/>
            <person name="Chen L."/>
            <person name="Chu H.-S."/>
            <person name="Claassen K.J."/>
            <person name="Cockrell R."/>
            <person name="Collins M."/>
            <person name="Cooper J.A."/>
            <person name="Cree A."/>
            <person name="Curry S.M."/>
            <person name="Da Y."/>
            <person name="Dao M.D."/>
            <person name="Das B."/>
            <person name="Davila M.-L."/>
            <person name="Davy-Carroll L."/>
            <person name="Denson S."/>
            <person name="Dinh H."/>
            <person name="Ebong V.E."/>
            <person name="Edwards J.R."/>
            <person name="Egan A."/>
            <person name="El-Daye J."/>
            <person name="Escobedo L."/>
            <person name="Fernandez S."/>
            <person name="Fernando P.R."/>
            <person name="Flagg N."/>
            <person name="Forbes L.D."/>
            <person name="Fowler R.G."/>
            <person name="Fu Q."/>
            <person name="Gabisi R.A."/>
            <person name="Ganer J."/>
            <person name="Garbino Pronczuk A."/>
            <person name="Garcia R.M."/>
            <person name="Garner T."/>
            <person name="Garrett T.E."/>
            <person name="Gonzalez D.A."/>
            <person name="Hamid H."/>
            <person name="Hawkins E.S."/>
            <person name="Hirani K."/>
            <person name="Hogues M.E."/>
            <person name="Hollins B."/>
            <person name="Hsiao C.-H."/>
            <person name="Jabil R."/>
            <person name="James M.L."/>
            <person name="Jhangiani S.N."/>
            <person name="Johnson B."/>
            <person name="Johnson Q."/>
            <person name="Joshi V."/>
            <person name="Kalu J.B."/>
            <person name="Kam C."/>
            <person name="Kashfia A."/>
            <person name="Keebler J."/>
            <person name="Kisamo H."/>
            <person name="Kovar C.L."/>
            <person name="Lago L.A."/>
            <person name="Lai C.-Y."/>
            <person name="Laidlaw J."/>
            <person name="Lara F."/>
            <person name="Le T.-K."/>
            <person name="Lee S.L."/>
            <person name="Legall F.H."/>
            <person name="Lemon S.J."/>
            <person name="Lewis L.R."/>
            <person name="Li B."/>
            <person name="Liu Y."/>
            <person name="Liu Y.-S."/>
            <person name="Lopez J."/>
            <person name="Lozado R.J."/>
            <person name="Lu J."/>
            <person name="Madu R.C."/>
            <person name="Maheshwari M."/>
            <person name="Maheshwari R."/>
            <person name="Malloy K."/>
            <person name="Martinez E."/>
            <person name="Mathew T."/>
            <person name="Mercado I.C."/>
            <person name="Mercado C."/>
            <person name="Meyer B."/>
            <person name="Montgomery K."/>
            <person name="Morgan M.B."/>
            <person name="Munidasa M."/>
            <person name="Nazareth L.V."/>
            <person name="Nelson J."/>
            <person name="Ng B.M."/>
            <person name="Nguyen N.B."/>
            <person name="Nguyen P.Q."/>
            <person name="Nguyen T."/>
            <person name="Obregon M."/>
            <person name="Okwuonu G.O."/>
            <person name="Onwere C.G."/>
            <person name="Orozco G."/>
            <person name="Parra A."/>
            <person name="Patel S."/>
            <person name="Patil S."/>
            <person name="Perez A."/>
            <person name="Perez Y."/>
            <person name="Pham C."/>
            <person name="Primus E.L."/>
            <person name="Pu L.-L."/>
            <person name="Puazo M."/>
            <person name="Qin X."/>
            <person name="Quiroz J.B."/>
            <person name="Reese J."/>
            <person name="Richards S."/>
            <person name="Rives C.M."/>
            <person name="Robberts R."/>
            <person name="Ruiz S.J."/>
            <person name="Ruiz M.J."/>
            <person name="Santibanez J."/>
            <person name="Schneider B.W."/>
            <person name="Sisson I."/>
            <person name="Smith M."/>
            <person name="Sodergren E."/>
            <person name="Song X.-Z."/>
            <person name="Song B.B."/>
            <person name="Summersgill H."/>
            <person name="Thelus R."/>
            <person name="Thornton R.D."/>
            <person name="Trejos Z.Y."/>
            <person name="Usmani K."/>
            <person name="Vattathil S."/>
            <person name="Villasana D."/>
            <person name="Walker D.L."/>
            <person name="Wang S."/>
            <person name="Wang K."/>
            <person name="White C.S."/>
            <person name="Williams A.C."/>
            <person name="Williamson J."/>
            <person name="Wilson K."/>
            <person name="Woghiren I.O."/>
            <person name="Woodworth J.R."/>
            <person name="Worley K.C."/>
            <person name="Wright R.A."/>
            <person name="Wu W."/>
            <person name="Young L."/>
            <person name="Zhang L."/>
            <person name="Zhang J."/>
            <person name="Zhu Y."/>
            <person name="Muzny D.M."/>
            <person name="Weinstock G."/>
            <person name="Gibbs R.A."/>
        </authorList>
    </citation>
    <scope>NUCLEOTIDE SEQUENCE [LARGE SCALE GENOMIC DNA]</scope>
    <source>
        <strain evidence="10">LSR1</strain>
    </source>
</reference>
<sequence length="400" mass="44604">MSGPTLKRLSAPPLSVLLSVILLLQVTVTVVSGQEEDLSKPDLDNAILEVFPTPPPPSPPSDRCICVPYYLCRNKTINTDGEGLIDIRFKEGPCPNYLEVCCYDPMKSSETTPISYDEKRTKCGQWNSEGVGFRITGHSNNEAQFGEFPWMMAILKLEANQSKTYLCGGSLIHPQVVLTAVHCVHNKDPNDLVIRAGEWDSQTENELLPLQDGEVLKIIKHEKYYGGALFNDVALVIVTKPFLLRENVGTLCLPKPNYLFDKERCYASGWGKNVFGKSGVYQVILKRIDLPIVPRSSCLALLRKTRLGMNYKLHESFICAGGEIGKDTCQGDGGSPLMCPLENRPQQFHQAGIVAWGIGCGDETPGVYVDVAMFRNWIDEQMVRENFDMSFYDPDYVPQN</sequence>
<comment type="subcellular location">
    <subcellularLocation>
        <location evidence="1">Secreted</location>
    </subcellularLocation>
</comment>
<evidence type="ECO:0000256" key="7">
    <source>
        <dbReference type="SAM" id="SignalP"/>
    </source>
</evidence>
<dbReference type="InterPro" id="IPR051487">
    <property type="entry name" value="Ser/Thr_Proteases_Immune/Dev"/>
</dbReference>
<dbReference type="EnsemblMetazoa" id="XM_001952266.5">
    <property type="protein sequence ID" value="XP_001952301.1"/>
    <property type="gene ID" value="LOC100162666"/>
</dbReference>
<evidence type="ECO:0000256" key="6">
    <source>
        <dbReference type="ARBA" id="ARBA00076468"/>
    </source>
</evidence>
<dbReference type="InterPro" id="IPR001314">
    <property type="entry name" value="Peptidase_S1A"/>
</dbReference>
<dbReference type="SUPFAM" id="SSF50494">
    <property type="entry name" value="Trypsin-like serine proteases"/>
    <property type="match status" value="1"/>
</dbReference>
<organism evidence="9 10">
    <name type="scientific">Acyrthosiphon pisum</name>
    <name type="common">Pea aphid</name>
    <dbReference type="NCBI Taxonomy" id="7029"/>
    <lineage>
        <taxon>Eukaryota</taxon>
        <taxon>Metazoa</taxon>
        <taxon>Ecdysozoa</taxon>
        <taxon>Arthropoda</taxon>
        <taxon>Hexapoda</taxon>
        <taxon>Insecta</taxon>
        <taxon>Pterygota</taxon>
        <taxon>Neoptera</taxon>
        <taxon>Paraneoptera</taxon>
        <taxon>Hemiptera</taxon>
        <taxon>Sternorrhyncha</taxon>
        <taxon>Aphidomorpha</taxon>
        <taxon>Aphidoidea</taxon>
        <taxon>Aphididae</taxon>
        <taxon>Macrosiphini</taxon>
        <taxon>Acyrthosiphon</taxon>
    </lineage>
</organism>
<dbReference type="PANTHER" id="PTHR24256">
    <property type="entry name" value="TRYPTASE-RELATED"/>
    <property type="match status" value="1"/>
</dbReference>
<evidence type="ECO:0000256" key="2">
    <source>
        <dbReference type="ARBA" id="ARBA00022525"/>
    </source>
</evidence>
<reference evidence="9" key="2">
    <citation type="submission" date="2022-06" db="UniProtKB">
        <authorList>
            <consortium name="EnsemblMetazoa"/>
        </authorList>
    </citation>
    <scope>IDENTIFICATION</scope>
</reference>
<dbReference type="OMA" id="YLLQCCF"/>
<comment type="similarity">
    <text evidence="4">Belongs to the peptidase S1 family. CLIP subfamily.</text>
</comment>
<evidence type="ECO:0000313" key="9">
    <source>
        <dbReference type="EnsemblMetazoa" id="XP_001952301.1"/>
    </source>
</evidence>
<dbReference type="InterPro" id="IPR001254">
    <property type="entry name" value="Trypsin_dom"/>
</dbReference>
<dbReference type="InterPro" id="IPR043504">
    <property type="entry name" value="Peptidase_S1_PA_chymotrypsin"/>
</dbReference>
<name>A0A8R2A9Z1_ACYPI</name>
<dbReference type="PRINTS" id="PR00722">
    <property type="entry name" value="CHYMOTRYPSIN"/>
</dbReference>
<proteinExistence type="inferred from homology"/>
<dbReference type="Gene3D" id="2.40.10.10">
    <property type="entry name" value="Trypsin-like serine proteases"/>
    <property type="match status" value="2"/>
</dbReference>
<dbReference type="GeneID" id="100162666"/>
<evidence type="ECO:0000313" key="10">
    <source>
        <dbReference type="Proteomes" id="UP000007819"/>
    </source>
</evidence>
<dbReference type="GO" id="GO:0004252">
    <property type="term" value="F:serine-type endopeptidase activity"/>
    <property type="evidence" value="ECO:0007669"/>
    <property type="project" value="InterPro"/>
</dbReference>
<protein>
    <recommendedName>
        <fullName evidence="5">Phenoloxidase-activating factor 2</fullName>
    </recommendedName>
    <alternativeName>
        <fullName evidence="6">Prophenoloxidase-activating factor II</fullName>
    </alternativeName>
</protein>
<dbReference type="InterPro" id="IPR041515">
    <property type="entry name" value="PPAF-2-like_Clip"/>
</dbReference>
<dbReference type="FunFam" id="2.40.10.10:FF:000038">
    <property type="entry name" value="Serine protease"/>
    <property type="match status" value="1"/>
</dbReference>
<keyword evidence="10" id="KW-1185">Reference proteome</keyword>
<feature type="chain" id="PRO_5035753070" description="Phenoloxidase-activating factor 2" evidence="7">
    <location>
        <begin position="34"/>
        <end position="400"/>
    </location>
</feature>
<dbReference type="InterPro" id="IPR009003">
    <property type="entry name" value="Peptidase_S1_PA"/>
</dbReference>
<dbReference type="RefSeq" id="XP_001952301.1">
    <property type="nucleotide sequence ID" value="XM_001952266.4"/>
</dbReference>
<keyword evidence="7" id="KW-0732">Signal</keyword>
<dbReference type="Pfam" id="PF18322">
    <property type="entry name" value="CLIP_1"/>
    <property type="match status" value="1"/>
</dbReference>
<evidence type="ECO:0000256" key="5">
    <source>
        <dbReference type="ARBA" id="ARBA00068096"/>
    </source>
</evidence>
<dbReference type="OrthoDB" id="6261922at2759"/>
<dbReference type="Proteomes" id="UP000007819">
    <property type="component" value="Chromosome X"/>
</dbReference>
<dbReference type="SMART" id="SM00020">
    <property type="entry name" value="Tryp_SPc"/>
    <property type="match status" value="1"/>
</dbReference>
<feature type="signal peptide" evidence="7">
    <location>
        <begin position="1"/>
        <end position="33"/>
    </location>
</feature>
<evidence type="ECO:0000256" key="4">
    <source>
        <dbReference type="ARBA" id="ARBA00024195"/>
    </source>
</evidence>
<dbReference type="PROSITE" id="PS50240">
    <property type="entry name" value="TRYPSIN_DOM"/>
    <property type="match status" value="1"/>
</dbReference>
<keyword evidence="3" id="KW-1015">Disulfide bond</keyword>
<dbReference type="CDD" id="cd00190">
    <property type="entry name" value="Tryp_SPc"/>
    <property type="match status" value="1"/>
</dbReference>
<evidence type="ECO:0000259" key="8">
    <source>
        <dbReference type="PROSITE" id="PS50240"/>
    </source>
</evidence>
<dbReference type="GO" id="GO:0006508">
    <property type="term" value="P:proteolysis"/>
    <property type="evidence" value="ECO:0007669"/>
    <property type="project" value="InterPro"/>
</dbReference>
<feature type="domain" description="Peptidase S1" evidence="8">
    <location>
        <begin position="135"/>
        <end position="383"/>
    </location>
</feature>